<sequence>MKKTKLFATVGAAVLSASILAACSNNSTTASQGGGDLTTYKYVFSGDPKSLDYILANQAVTADVTTQMVDGLLENDEYGNLVPSLATDWSVSEDGLTYTYTLRDGVFWYTSDGEEYAPVTAHDFVTGLKHAVDGKSDALYVVEDSVKNLKAYKEGKVNWEEVGVKALDDKTVQYTLNQPESYWNSKVTYSVLFPVNAKFLQSKGKDFGALDPSSILVNGAYFLSAYASKSLMEFTKNDNYWDADNVHVQSVKLTYTDGSDPGSYYRNFDKGEFSVARLYPNDPTYQAASEKYQDNIVYGLIDGTTYYFTFNLNRSAFANSTKTPEQQESAKKAMLNKDFRQAVMFALDRAAYQAQTVGEEAKTKALRNMLVPPTFVSADGEDFGQMVKKDLVGYGTEWQDVDLSDSQDGLYNPQKAKEEFAKARQTLEAQGVTFPIYLDFPIDQADSNRVQQAQSFKQSVEASLGQENIIINVIETETSTYESQGYYAESPEQQDYDIMMAGWGPDYQDPRTYLDIMSPIDGAMLQKTGIHRGGDKALVKQVGLDTYQTLLNQASVISNDNSARYNAYAKAQALLIDSALQIPMVAIGGVPRVSKGVPFSGSFSWAGNKGGSWYKRLKLQAQPITTEQYEKAYQAWQSEKSASNAKYADSLVNRVKKSDTAASDAAATDAATTDTTTAN</sequence>
<reference evidence="8 9" key="1">
    <citation type="submission" date="2018-12" db="EMBL/GenBank/DDBJ databases">
        <title>Persistence of Moraxella catarrhalis in Chronic Obstructive Pulmonary Disease and Regulation of the Hag/MID Adhesin.</title>
        <authorList>
            <person name="Murphy T."/>
            <person name="Zhao X."/>
            <person name="Vyas G."/>
            <person name="Aluvathingal J."/>
            <person name="Nadendla S."/>
            <person name="Tallon L."/>
            <person name="Tettelin H."/>
        </authorList>
    </citation>
    <scope>NUCLEOTIDE SEQUENCE [LARGE SCALE GENOMIC DNA]</scope>
    <source>
        <strain evidence="8 9">46P58B1</strain>
    </source>
</reference>
<dbReference type="KEGG" id="mcat:MC25239_01268"/>
<feature type="region of interest" description="Disordered" evidence="5">
    <location>
        <begin position="659"/>
        <end position="679"/>
    </location>
</feature>
<dbReference type="PANTHER" id="PTHR30290">
    <property type="entry name" value="PERIPLASMIC BINDING COMPONENT OF ABC TRANSPORTER"/>
    <property type="match status" value="1"/>
</dbReference>
<feature type="chain" id="PRO_5043142808" evidence="6">
    <location>
        <begin position="22"/>
        <end position="679"/>
    </location>
</feature>
<dbReference type="AlphaFoldDB" id="A0A198XA10"/>
<accession>A0A198XA10</accession>
<feature type="signal peptide" evidence="6">
    <location>
        <begin position="1"/>
        <end position="21"/>
    </location>
</feature>
<protein>
    <submittedName>
        <fullName evidence="8">Bacterial extracellular solute-binding, 5 Middle family protein</fullName>
    </submittedName>
</protein>
<keyword evidence="3" id="KW-0813">Transport</keyword>
<evidence type="ECO:0000256" key="5">
    <source>
        <dbReference type="SAM" id="MobiDB-lite"/>
    </source>
</evidence>
<dbReference type="GO" id="GO:0030288">
    <property type="term" value="C:outer membrane-bounded periplasmic space"/>
    <property type="evidence" value="ECO:0007669"/>
    <property type="project" value="UniProtKB-ARBA"/>
</dbReference>
<dbReference type="RefSeq" id="WP_003664248.1">
    <property type="nucleotide sequence ID" value="NZ_CP007669.1"/>
</dbReference>
<dbReference type="GeneID" id="66585273"/>
<dbReference type="SUPFAM" id="SSF53850">
    <property type="entry name" value="Periplasmic binding protein-like II"/>
    <property type="match status" value="1"/>
</dbReference>
<feature type="compositionally biased region" description="Low complexity" evidence="5">
    <location>
        <begin position="660"/>
        <end position="679"/>
    </location>
</feature>
<feature type="domain" description="Solute-binding protein family 5" evidence="7">
    <location>
        <begin position="81"/>
        <end position="517"/>
    </location>
</feature>
<dbReference type="PANTHER" id="PTHR30290:SF10">
    <property type="entry name" value="PERIPLASMIC OLIGOPEPTIDE-BINDING PROTEIN-RELATED"/>
    <property type="match status" value="1"/>
</dbReference>
<dbReference type="PROSITE" id="PS51257">
    <property type="entry name" value="PROKAR_LIPOPROTEIN"/>
    <property type="match status" value="1"/>
</dbReference>
<dbReference type="InterPro" id="IPR000914">
    <property type="entry name" value="SBP_5_dom"/>
</dbReference>
<evidence type="ECO:0000259" key="7">
    <source>
        <dbReference type="Pfam" id="PF00496"/>
    </source>
</evidence>
<evidence type="ECO:0000313" key="9">
    <source>
        <dbReference type="Proteomes" id="UP000280228"/>
    </source>
</evidence>
<dbReference type="CDD" id="cd08504">
    <property type="entry name" value="PBP2_OppA"/>
    <property type="match status" value="1"/>
</dbReference>
<name>A0A198XA10_MORCA</name>
<gene>
    <name evidence="8" type="ORF">EJK53_1433</name>
</gene>
<dbReference type="Gene3D" id="3.90.76.10">
    <property type="entry name" value="Dipeptide-binding Protein, Domain 1"/>
    <property type="match status" value="1"/>
</dbReference>
<comment type="subcellular location">
    <subcellularLocation>
        <location evidence="1">Cell envelope</location>
    </subcellularLocation>
</comment>
<dbReference type="Gene3D" id="3.10.105.10">
    <property type="entry name" value="Dipeptide-binding Protein, Domain 3"/>
    <property type="match status" value="1"/>
</dbReference>
<comment type="similarity">
    <text evidence="2">Belongs to the bacterial solute-binding protein 5 family.</text>
</comment>
<dbReference type="GO" id="GO:0043190">
    <property type="term" value="C:ATP-binding cassette (ABC) transporter complex"/>
    <property type="evidence" value="ECO:0007669"/>
    <property type="project" value="InterPro"/>
</dbReference>
<proteinExistence type="inferred from homology"/>
<dbReference type="PIRSF" id="PIRSF002741">
    <property type="entry name" value="MppA"/>
    <property type="match status" value="1"/>
</dbReference>
<dbReference type="Gene3D" id="3.40.190.10">
    <property type="entry name" value="Periplasmic binding protein-like II"/>
    <property type="match status" value="1"/>
</dbReference>
<evidence type="ECO:0000256" key="6">
    <source>
        <dbReference type="SAM" id="SignalP"/>
    </source>
</evidence>
<keyword evidence="4 6" id="KW-0732">Signal</keyword>
<dbReference type="GO" id="GO:1904680">
    <property type="term" value="F:peptide transmembrane transporter activity"/>
    <property type="evidence" value="ECO:0007669"/>
    <property type="project" value="TreeGrafter"/>
</dbReference>
<evidence type="ECO:0000313" key="8">
    <source>
        <dbReference type="EMBL" id="AZQ92245.1"/>
    </source>
</evidence>
<dbReference type="GO" id="GO:0015833">
    <property type="term" value="P:peptide transport"/>
    <property type="evidence" value="ECO:0007669"/>
    <property type="project" value="TreeGrafter"/>
</dbReference>
<dbReference type="Pfam" id="PF00496">
    <property type="entry name" value="SBP_bac_5"/>
    <property type="match status" value="1"/>
</dbReference>
<evidence type="ECO:0000256" key="3">
    <source>
        <dbReference type="ARBA" id="ARBA00022448"/>
    </source>
</evidence>
<dbReference type="Proteomes" id="UP000280228">
    <property type="component" value="Chromosome"/>
</dbReference>
<evidence type="ECO:0000256" key="4">
    <source>
        <dbReference type="ARBA" id="ARBA00022729"/>
    </source>
</evidence>
<dbReference type="EMBL" id="CP034662">
    <property type="protein sequence ID" value="AZQ92245.1"/>
    <property type="molecule type" value="Genomic_DNA"/>
</dbReference>
<dbReference type="InterPro" id="IPR030678">
    <property type="entry name" value="Peptide/Ni-bd"/>
</dbReference>
<evidence type="ECO:0000256" key="1">
    <source>
        <dbReference type="ARBA" id="ARBA00004196"/>
    </source>
</evidence>
<dbReference type="InterPro" id="IPR039424">
    <property type="entry name" value="SBP_5"/>
</dbReference>
<organism evidence="8 9">
    <name type="scientific">Moraxella catarrhalis</name>
    <name type="common">Branhamella catarrhalis</name>
    <dbReference type="NCBI Taxonomy" id="480"/>
    <lineage>
        <taxon>Bacteria</taxon>
        <taxon>Pseudomonadati</taxon>
        <taxon>Pseudomonadota</taxon>
        <taxon>Gammaproteobacteria</taxon>
        <taxon>Moraxellales</taxon>
        <taxon>Moraxellaceae</taxon>
        <taxon>Moraxella</taxon>
    </lineage>
</organism>
<evidence type="ECO:0000256" key="2">
    <source>
        <dbReference type="ARBA" id="ARBA00005695"/>
    </source>
</evidence>